<keyword evidence="3" id="KW-1185">Reference proteome</keyword>
<evidence type="ECO:0000313" key="3">
    <source>
        <dbReference type="Proteomes" id="UP000249547"/>
    </source>
</evidence>
<dbReference type="OrthoDB" id="9800495at2"/>
<protein>
    <submittedName>
        <fullName evidence="2">Putative transcriptional regulator</fullName>
    </submittedName>
</protein>
<accession>A0A327R323</accession>
<sequence length="124" mass="14428">MRVLLSIKPEFVEKIFSGEKKFEYRKAIFTNKDVNKIVVYATMPVGRIVGEFLIEDILTSSPKAIWNKTKEFSGVQYDFFKSYFDGRDKAYAIKIGSPILYAEPIDPKDMNAQFVTPQSFMYWD</sequence>
<evidence type="ECO:0000313" key="2">
    <source>
        <dbReference type="EMBL" id="RAJ11110.1"/>
    </source>
</evidence>
<dbReference type="AlphaFoldDB" id="A0A327R323"/>
<dbReference type="InterPro" id="IPR015947">
    <property type="entry name" value="PUA-like_sf"/>
</dbReference>
<proteinExistence type="predicted"/>
<name>A0A327R323_9BACT</name>
<dbReference type="Gene3D" id="2.30.130.30">
    <property type="entry name" value="Hypothetical protein"/>
    <property type="match status" value="1"/>
</dbReference>
<dbReference type="Proteomes" id="UP000249547">
    <property type="component" value="Unassembled WGS sequence"/>
</dbReference>
<dbReference type="SUPFAM" id="SSF88697">
    <property type="entry name" value="PUA domain-like"/>
    <property type="match status" value="1"/>
</dbReference>
<dbReference type="RefSeq" id="WP_111596206.1">
    <property type="nucleotide sequence ID" value="NZ_QLLL01000001.1"/>
</dbReference>
<organism evidence="2 3">
    <name type="scientific">Chitinophaga skermanii</name>
    <dbReference type="NCBI Taxonomy" id="331697"/>
    <lineage>
        <taxon>Bacteria</taxon>
        <taxon>Pseudomonadati</taxon>
        <taxon>Bacteroidota</taxon>
        <taxon>Chitinophagia</taxon>
        <taxon>Chitinophagales</taxon>
        <taxon>Chitinophagaceae</taxon>
        <taxon>Chitinophaga</taxon>
    </lineage>
</organism>
<dbReference type="Pfam" id="PF04266">
    <property type="entry name" value="ASCH"/>
    <property type="match status" value="1"/>
</dbReference>
<reference evidence="2 3" key="1">
    <citation type="submission" date="2018-06" db="EMBL/GenBank/DDBJ databases">
        <title>Genomic Encyclopedia of Archaeal and Bacterial Type Strains, Phase II (KMG-II): from individual species to whole genera.</title>
        <authorList>
            <person name="Goeker M."/>
        </authorList>
    </citation>
    <scope>NUCLEOTIDE SEQUENCE [LARGE SCALE GENOMIC DNA]</scope>
    <source>
        <strain evidence="2 3">DSM 23857</strain>
    </source>
</reference>
<gene>
    <name evidence="2" type="ORF">LX64_00718</name>
</gene>
<dbReference type="SMART" id="SM01022">
    <property type="entry name" value="ASCH"/>
    <property type="match status" value="1"/>
</dbReference>
<comment type="caution">
    <text evidence="2">The sequence shown here is derived from an EMBL/GenBank/DDBJ whole genome shotgun (WGS) entry which is preliminary data.</text>
</comment>
<dbReference type="EMBL" id="QLLL01000001">
    <property type="protein sequence ID" value="RAJ11110.1"/>
    <property type="molecule type" value="Genomic_DNA"/>
</dbReference>
<evidence type="ECO:0000259" key="1">
    <source>
        <dbReference type="SMART" id="SM01022"/>
    </source>
</evidence>
<dbReference type="InterPro" id="IPR007374">
    <property type="entry name" value="ASCH_domain"/>
</dbReference>
<feature type="domain" description="ASCH" evidence="1">
    <location>
        <begin position="5"/>
        <end position="99"/>
    </location>
</feature>